<name>A0A813HUE0_POLGL</name>
<protein>
    <submittedName>
        <fullName evidence="2">Uncharacterized protein</fullName>
    </submittedName>
</protein>
<accession>A0A813HUE0</accession>
<organism evidence="2 3">
    <name type="scientific">Polarella glacialis</name>
    <name type="common">Dinoflagellate</name>
    <dbReference type="NCBI Taxonomy" id="89957"/>
    <lineage>
        <taxon>Eukaryota</taxon>
        <taxon>Sar</taxon>
        <taxon>Alveolata</taxon>
        <taxon>Dinophyceae</taxon>
        <taxon>Suessiales</taxon>
        <taxon>Suessiaceae</taxon>
        <taxon>Polarella</taxon>
    </lineage>
</organism>
<keyword evidence="3" id="KW-1185">Reference proteome</keyword>
<evidence type="ECO:0000313" key="2">
    <source>
        <dbReference type="EMBL" id="CAE8642518.1"/>
    </source>
</evidence>
<gene>
    <name evidence="2" type="ORF">PGLA1383_LOCUS56999</name>
</gene>
<feature type="region of interest" description="Disordered" evidence="1">
    <location>
        <begin position="1199"/>
        <end position="1248"/>
    </location>
</feature>
<proteinExistence type="predicted"/>
<comment type="caution">
    <text evidence="2">The sequence shown here is derived from an EMBL/GenBank/DDBJ whole genome shotgun (WGS) entry which is preliminary data.</text>
</comment>
<dbReference type="AlphaFoldDB" id="A0A813HUE0"/>
<dbReference type="OrthoDB" id="420543at2759"/>
<dbReference type="Proteomes" id="UP000654075">
    <property type="component" value="Unassembled WGS sequence"/>
</dbReference>
<dbReference type="EMBL" id="CAJNNV010033168">
    <property type="protein sequence ID" value="CAE8642518.1"/>
    <property type="molecule type" value="Genomic_DNA"/>
</dbReference>
<evidence type="ECO:0000313" key="3">
    <source>
        <dbReference type="Proteomes" id="UP000654075"/>
    </source>
</evidence>
<feature type="compositionally biased region" description="Acidic residues" evidence="1">
    <location>
        <begin position="1216"/>
        <end position="1242"/>
    </location>
</feature>
<evidence type="ECO:0000256" key="1">
    <source>
        <dbReference type="SAM" id="MobiDB-lite"/>
    </source>
</evidence>
<reference evidence="2" key="1">
    <citation type="submission" date="2021-02" db="EMBL/GenBank/DDBJ databases">
        <authorList>
            <person name="Dougan E. K."/>
            <person name="Rhodes N."/>
            <person name="Thang M."/>
            <person name="Chan C."/>
        </authorList>
    </citation>
    <scope>NUCLEOTIDE SEQUENCE</scope>
</reference>
<sequence>MEDSTASISDQIVYLRIMDAGVSNSQICVRGEPCRILFDYRMTRFGGGQKVWWPDCSSCKETLSAVPPSSGYWMVLPSGMDSYEYESNYTMEPACRPVTSFPICTCLSESGDRPLVLGSGSIAGPTLDNVVYCVKGHPRCIITFIDGVDLQPGTDYIHIMHACGKVQDRDNLFGGGRAVMTEDLKFKLASAIADDAKAGVYNLCWCRVSSTNLCNETFSVEAGFFLLAGPNKLPLTSITLGESLTLQNIGGTSLSKFDLVRVQAKCGGKSDGSKFIEGTSLTQVGFFEFEPINAQTLGAGTFEFCWCQPAVNLDTQGDHKCNVSEDFSVLFGELKVRCPADKIKENGLCKDCRVWFQIADSAGEVCIFDLGRVFLFLTILALGTCSIFGSVCMVELKPSCAGFFGLRLMGRRIYIDDICCEVEGKQMVLTTAGFFDTKDFRLEHHTHSWRIRVLDKHRLEILDEEGRVPRERADSSRGFLVLSIWRTFLHTCHCPLPALPLFNRVPIAFASPFVYLLTKWIFFYVDVPDEPAIAALFLSELIIAPILRHFWKRRRPVTSIARRLAQFDAMLSEDNPEPQSCARGPHRAVTAYQLFSLYDFFQSFIKHRTMYYLEPNIVRPLCDKFQLSYAERAGPHVVQWFISHYWGTPFRFFCDTVRMHAFDSSGSEDEETWKQQSYWICTLSNNQYRISEELGVTHTDSSFYLALRSASCKGTCLVLDELALPLTRSWCLFEPELEKPTVLVLRNVTISLDTASRIAVAGAEIYDKDDDELDDNTFHREYLASACLPDRHRTQLPPKALPPCRQWAEAYESIMRAVIQDPSFSIRVELVGISSELEQAYARHDSFSMRIMSCARPGVIAVASFGFKNYEDVPGDYAYFFDFSTAPPDFENQFLEAQMLRCVLRYRGRQQVLAEIGSTRRSGFVRALQKLRHTLSAPLVEVCCPFLGPKFECANCCCEHAFRATLNLPAALWAHIADVGVDRFPLLTLPDPKIHVPVGVMLPLSLLETDGTPSEEDRLVSEKAAETASASPVLIPNLIIHLWDLRGFLTDDEDDMDYWGHSRDMLEICRTAPTPTRCKLEECWFYRVKMEDGILPQFPRLFSAGEGEGEYLLCFDIQLDELANLGTLHRYSITAFSFWSLSPCGQTLLQFHGLPLVSCAPEASSDAFLGPASSLVRICWRESLLQLLVPPHGRLYRCGESEAPTGADRSGTNVEDALEDDSDRDSVDESDGDAGDASEVEVESPKQD</sequence>